<dbReference type="InterPro" id="IPR050059">
    <property type="entry name" value="ATP_synthase_B_chain"/>
</dbReference>
<evidence type="ECO:0000256" key="7">
    <source>
        <dbReference type="ARBA" id="ARBA00022989"/>
    </source>
</evidence>
<dbReference type="KEGG" id="eme:CEM_239"/>
<evidence type="ECO:0000256" key="3">
    <source>
        <dbReference type="ARBA" id="ARBA00022475"/>
    </source>
</evidence>
<dbReference type="InterPro" id="IPR002146">
    <property type="entry name" value="ATP_synth_b/b'su_bac/chlpt"/>
</dbReference>
<name>A0A078KIB9_9GAMM</name>
<dbReference type="PATRIC" id="fig|1495769.3.peg.221"/>
<dbReference type="CDD" id="cd06503">
    <property type="entry name" value="ATP-synt_Fo_b"/>
    <property type="match status" value="1"/>
</dbReference>
<evidence type="ECO:0000256" key="5">
    <source>
        <dbReference type="ARBA" id="ARBA00022692"/>
    </source>
</evidence>
<comment type="subcellular location">
    <subcellularLocation>
        <location evidence="15">Cell membrane</location>
        <topology evidence="15">Single-pass membrane protein</topology>
    </subcellularLocation>
    <subcellularLocation>
        <location evidence="14">Endomembrane system</location>
        <topology evidence="14">Single-pass membrane protein</topology>
    </subcellularLocation>
</comment>
<evidence type="ECO:0000256" key="10">
    <source>
        <dbReference type="ARBA" id="ARBA00023310"/>
    </source>
</evidence>
<dbReference type="EMBL" id="LM655252">
    <property type="protein sequence ID" value="CDZ16499.1"/>
    <property type="molecule type" value="Genomic_DNA"/>
</dbReference>
<comment type="similarity">
    <text evidence="1 15 16">Belongs to the ATPase B chain family.</text>
</comment>
<keyword evidence="18" id="KW-1185">Reference proteome</keyword>
<comment type="function">
    <text evidence="11 15">F(1)F(0) ATP synthase produces ATP from ADP in the presence of a proton or sodium gradient. F-type ATPases consist of two structural domains, F(1) containing the extramembraneous catalytic core and F(0) containing the membrane proton channel, linked together by a central stalk and a peripheral stalk. During catalysis, ATP synthesis in the catalytic domain of F(1) is coupled via a rotary mechanism of the central stalk subunits to proton translocation.</text>
</comment>
<dbReference type="AlphaFoldDB" id="A0A078KIB9"/>
<keyword evidence="17" id="KW-0378">Hydrolase</keyword>
<dbReference type="GO" id="GO:0005886">
    <property type="term" value="C:plasma membrane"/>
    <property type="evidence" value="ECO:0007669"/>
    <property type="project" value="UniProtKB-SubCell"/>
</dbReference>
<evidence type="ECO:0000256" key="12">
    <source>
        <dbReference type="ARBA" id="ARBA00025614"/>
    </source>
</evidence>
<evidence type="ECO:0000256" key="4">
    <source>
        <dbReference type="ARBA" id="ARBA00022547"/>
    </source>
</evidence>
<evidence type="ECO:0000256" key="2">
    <source>
        <dbReference type="ARBA" id="ARBA00022448"/>
    </source>
</evidence>
<gene>
    <name evidence="15 17" type="primary">atpF</name>
    <name evidence="17" type="ORF">CEM_239</name>
</gene>
<evidence type="ECO:0000256" key="16">
    <source>
        <dbReference type="RuleBase" id="RU003848"/>
    </source>
</evidence>
<keyword evidence="4 15" id="KW-0138">CF(0)</keyword>
<dbReference type="InterPro" id="IPR005864">
    <property type="entry name" value="ATP_synth_F0_bsu_bac"/>
</dbReference>
<dbReference type="GO" id="GO:0012505">
    <property type="term" value="C:endomembrane system"/>
    <property type="evidence" value="ECO:0007669"/>
    <property type="project" value="UniProtKB-SubCell"/>
</dbReference>
<dbReference type="SUPFAM" id="SSF81573">
    <property type="entry name" value="F1F0 ATP synthase subunit B, membrane domain"/>
    <property type="match status" value="1"/>
</dbReference>
<dbReference type="HOGENOM" id="CLU_079215_4_5_6"/>
<evidence type="ECO:0000313" key="18">
    <source>
        <dbReference type="Proteomes" id="UP000032420"/>
    </source>
</evidence>
<keyword evidence="3 15" id="KW-1003">Cell membrane</keyword>
<comment type="subunit">
    <text evidence="15">F-type ATPases have 2 components, F(1) - the catalytic core - and F(0) - the membrane proton channel. F(1) has five subunits: alpha(3), beta(3), gamma(1), delta(1), epsilon(1). F(0) has three main subunits: a(1), b(2) and c(10-14). The alpha and beta chains form an alternating ring which encloses part of the gamma chain. F(1) is attached to F(0) by a central stalk formed by the gamma and epsilon chains, while a peripheral stalk is formed by the delta and b chains.</text>
</comment>
<evidence type="ECO:0000256" key="8">
    <source>
        <dbReference type="ARBA" id="ARBA00023065"/>
    </source>
</evidence>
<keyword evidence="8 15" id="KW-0406">Ion transport</keyword>
<dbReference type="STRING" id="1495769.CEM_239"/>
<keyword evidence="7 15" id="KW-1133">Transmembrane helix</keyword>
<dbReference type="OrthoDB" id="9788020at2"/>
<keyword evidence="5 15" id="KW-0812">Transmembrane</keyword>
<dbReference type="GO" id="GO:0046961">
    <property type="term" value="F:proton-transporting ATPase activity, rotational mechanism"/>
    <property type="evidence" value="ECO:0007669"/>
    <property type="project" value="TreeGrafter"/>
</dbReference>
<keyword evidence="6 15" id="KW-0375">Hydrogen ion transport</keyword>
<dbReference type="NCBIfam" id="NF004411">
    <property type="entry name" value="PRK05759.1-2"/>
    <property type="match status" value="1"/>
</dbReference>
<comment type="function">
    <text evidence="12">Component of the F(0) channel, it forms part of the peripheral stalk, linking F(1) to F(0). The b'-subunit is a diverged and duplicated form of b found in plants and photosynthetic bacteria.</text>
</comment>
<evidence type="ECO:0000256" key="6">
    <source>
        <dbReference type="ARBA" id="ARBA00022781"/>
    </source>
</evidence>
<dbReference type="GO" id="GO:0045259">
    <property type="term" value="C:proton-transporting ATP synthase complex"/>
    <property type="evidence" value="ECO:0007669"/>
    <property type="project" value="UniProtKB-KW"/>
</dbReference>
<dbReference type="GO" id="GO:0016787">
    <property type="term" value="F:hydrolase activity"/>
    <property type="evidence" value="ECO:0007669"/>
    <property type="project" value="UniProtKB-KW"/>
</dbReference>
<evidence type="ECO:0000256" key="1">
    <source>
        <dbReference type="ARBA" id="ARBA00005513"/>
    </source>
</evidence>
<keyword evidence="9 15" id="KW-0472">Membrane</keyword>
<dbReference type="InterPro" id="IPR028987">
    <property type="entry name" value="ATP_synth_B-like_membr_sf"/>
</dbReference>
<evidence type="ECO:0000256" key="15">
    <source>
        <dbReference type="HAMAP-Rule" id="MF_01398"/>
    </source>
</evidence>
<evidence type="ECO:0000313" key="17">
    <source>
        <dbReference type="EMBL" id="CDZ16499.1"/>
    </source>
</evidence>
<dbReference type="GO" id="GO:0046933">
    <property type="term" value="F:proton-transporting ATP synthase activity, rotational mechanism"/>
    <property type="evidence" value="ECO:0007669"/>
    <property type="project" value="UniProtKB-UniRule"/>
</dbReference>
<reference evidence="18" key="1">
    <citation type="submission" date="2014-07" db="EMBL/GenBank/DDBJ databases">
        <authorList>
            <person name="Santos-Garcia D."/>
        </authorList>
    </citation>
    <scope>NUCLEOTIDE SEQUENCE [LARGE SCALE GENOMIC DNA]</scope>
</reference>
<organism evidence="17 18">
    <name type="scientific">Candidatus Johnevansia muelleri</name>
    <dbReference type="NCBI Taxonomy" id="1495769"/>
    <lineage>
        <taxon>Bacteria</taxon>
        <taxon>Pseudomonadati</taxon>
        <taxon>Pseudomonadota</taxon>
        <taxon>Gammaproteobacteria</taxon>
        <taxon>Candidatus Johnevansiales</taxon>
        <taxon>Candidatus Johnevansiaceae</taxon>
        <taxon>Candidatus Johnevansia</taxon>
    </lineage>
</organism>
<accession>A0A078KIB9</accession>
<feature type="transmembrane region" description="Helical" evidence="15">
    <location>
        <begin position="6"/>
        <end position="26"/>
    </location>
</feature>
<protein>
    <recommendedName>
        <fullName evidence="15">ATP synthase subunit b</fullName>
    </recommendedName>
    <alternativeName>
        <fullName evidence="15">ATP synthase F(0) sector subunit b</fullName>
    </alternativeName>
    <alternativeName>
        <fullName evidence="15">ATPase subunit I</fullName>
    </alternativeName>
    <alternativeName>
        <fullName evidence="15">F-type ATPase subunit b</fullName>
        <shortName evidence="15">F-ATPase subunit b</shortName>
    </alternativeName>
</protein>
<evidence type="ECO:0000256" key="13">
    <source>
        <dbReference type="ARBA" id="ARBA00026054"/>
    </source>
</evidence>
<dbReference type="NCBIfam" id="TIGR01144">
    <property type="entry name" value="ATP_synt_b"/>
    <property type="match status" value="1"/>
</dbReference>
<dbReference type="PANTHER" id="PTHR33445:SF1">
    <property type="entry name" value="ATP SYNTHASE SUBUNIT B"/>
    <property type="match status" value="1"/>
</dbReference>
<evidence type="ECO:0000256" key="14">
    <source>
        <dbReference type="ARBA" id="ARBA00037847"/>
    </source>
</evidence>
<proteinExistence type="inferred from homology"/>
<evidence type="ECO:0000256" key="9">
    <source>
        <dbReference type="ARBA" id="ARBA00023136"/>
    </source>
</evidence>
<sequence>MNVNLTIIGQIITFIIFLLFFLKYVWPPIYKNLNERTQKISEGIKSADLANKEFYNVKKTINKILNKTIKESNKIIINANLKSNLIITEGREIAFIENKRILKNAKILIYNEIVHVKQVLRNHISEIIIMCTDQILQSASDYKSHSKIINKFLLFF</sequence>
<dbReference type="Proteomes" id="UP000032420">
    <property type="component" value="Chromosome I"/>
</dbReference>
<dbReference type="PANTHER" id="PTHR33445">
    <property type="entry name" value="ATP SYNTHASE SUBUNIT B', CHLOROPLASTIC"/>
    <property type="match status" value="1"/>
</dbReference>
<keyword evidence="2 15" id="KW-0813">Transport</keyword>
<dbReference type="HAMAP" id="MF_01398">
    <property type="entry name" value="ATP_synth_b_bprime"/>
    <property type="match status" value="1"/>
</dbReference>
<dbReference type="Gene3D" id="6.10.250.1580">
    <property type="match status" value="1"/>
</dbReference>
<comment type="subunit">
    <text evidence="13">F-type ATPases have 2 components, F(1) - the catalytic core - and F(0) - the membrane proton channel. F(1) has five subunits: alpha(3), beta(3), gamma(1), delta(1), epsilon(1). F(0) has four main subunits: a(1), b(2) and c(10-14). The alpha and beta chains form an alternating ring which encloses part of the gamma chain. F(1) is attached to F(0) by a central stalk formed by the gamma and epsilon chains, while a peripheral stalk is formed by the delta and b chains.</text>
</comment>
<dbReference type="Pfam" id="PF00430">
    <property type="entry name" value="ATP-synt_B"/>
    <property type="match status" value="1"/>
</dbReference>
<evidence type="ECO:0000256" key="11">
    <source>
        <dbReference type="ARBA" id="ARBA00025198"/>
    </source>
</evidence>
<keyword evidence="10 15" id="KW-0066">ATP synthesis</keyword>